<keyword evidence="7 8" id="KW-0539">Nucleus</keyword>
<evidence type="ECO:0000256" key="10">
    <source>
        <dbReference type="RuleBase" id="RU003474"/>
    </source>
</evidence>
<dbReference type="InterPro" id="IPR001222">
    <property type="entry name" value="Znf_TFIIS"/>
</dbReference>
<dbReference type="PROSITE" id="PS01030">
    <property type="entry name" value="RNA_POL_M_15KD"/>
    <property type="match status" value="1"/>
</dbReference>
<organism evidence="12 13">
    <name type="scientific">Lepraria finkii</name>
    <dbReference type="NCBI Taxonomy" id="1340010"/>
    <lineage>
        <taxon>Eukaryota</taxon>
        <taxon>Fungi</taxon>
        <taxon>Dikarya</taxon>
        <taxon>Ascomycota</taxon>
        <taxon>Pezizomycotina</taxon>
        <taxon>Lecanoromycetes</taxon>
        <taxon>OSLEUM clade</taxon>
        <taxon>Lecanoromycetidae</taxon>
        <taxon>Lecanorales</taxon>
        <taxon>Lecanorineae</taxon>
        <taxon>Stereocaulaceae</taxon>
        <taxon>Lepraria</taxon>
    </lineage>
</organism>
<dbReference type="InterPro" id="IPR001529">
    <property type="entry name" value="Zn_ribbon_RPB9"/>
</dbReference>
<evidence type="ECO:0000313" key="13">
    <source>
        <dbReference type="Proteomes" id="UP001590951"/>
    </source>
</evidence>
<proteinExistence type="inferred from homology"/>
<dbReference type="InterPro" id="IPR034004">
    <property type="entry name" value="Zn_ribbon_RPA12_C"/>
</dbReference>
<accession>A0ABR4AGU6</accession>
<keyword evidence="5" id="KW-0862">Zinc</keyword>
<comment type="caution">
    <text evidence="12">The sequence shown here is derived from an EMBL/GenBank/DDBJ whole genome shotgun (WGS) entry which is preliminary data.</text>
</comment>
<keyword evidence="6 8" id="KW-0804">Transcription</keyword>
<gene>
    <name evidence="12" type="ORF">ABVK25_012507</name>
</gene>
<evidence type="ECO:0000256" key="5">
    <source>
        <dbReference type="ARBA" id="ARBA00022833"/>
    </source>
</evidence>
<evidence type="ECO:0000256" key="9">
    <source>
        <dbReference type="PROSITE-ProRule" id="PRU00472"/>
    </source>
</evidence>
<evidence type="ECO:0000256" key="8">
    <source>
        <dbReference type="PIRNR" id="PIRNR005586"/>
    </source>
</evidence>
<evidence type="ECO:0000256" key="3">
    <source>
        <dbReference type="ARBA" id="ARBA00022723"/>
    </source>
</evidence>
<comment type="subcellular location">
    <subcellularLocation>
        <location evidence="1">Nucleus</location>
        <location evidence="1">Nucleolus</location>
    </subcellularLocation>
</comment>
<evidence type="ECO:0000313" key="12">
    <source>
        <dbReference type="EMBL" id="KAL2044061.1"/>
    </source>
</evidence>
<evidence type="ECO:0000256" key="4">
    <source>
        <dbReference type="ARBA" id="ARBA00022771"/>
    </source>
</evidence>
<protein>
    <recommendedName>
        <fullName evidence="8">DNA-directed RNA polymerase subunit</fullName>
    </recommendedName>
</protein>
<dbReference type="PROSITE" id="PS51133">
    <property type="entry name" value="ZF_TFIIS_2"/>
    <property type="match status" value="1"/>
</dbReference>
<name>A0ABR4AGU6_9LECA</name>
<dbReference type="Pfam" id="PF01096">
    <property type="entry name" value="Zn_ribbon_TFIIS"/>
    <property type="match status" value="1"/>
</dbReference>
<evidence type="ECO:0000256" key="2">
    <source>
        <dbReference type="ARBA" id="ARBA00022478"/>
    </source>
</evidence>
<dbReference type="PANTHER" id="PTHR11239:SF14">
    <property type="entry name" value="DNA-DIRECTED RNA POLYMERASE I SUBUNIT RPA12"/>
    <property type="match status" value="1"/>
</dbReference>
<evidence type="ECO:0000256" key="7">
    <source>
        <dbReference type="ARBA" id="ARBA00023242"/>
    </source>
</evidence>
<dbReference type="Gene3D" id="2.20.25.10">
    <property type="match status" value="1"/>
</dbReference>
<sequence length="122" mass="13194">MAAIGSLVFCTDCGNLLDGSSGNEKAILKCDVCGTENRDTSASTITTRSKPSAFPSALRSKRSAVQTLTKEDVQKDAVIQQTCSECGSKEMRYYTQQLRGADEGTTVFYSCMVCPHKFSTNN</sequence>
<keyword evidence="13" id="KW-1185">Reference proteome</keyword>
<dbReference type="Pfam" id="PF02150">
    <property type="entry name" value="Zn_ribbon_RPB9"/>
    <property type="match status" value="1"/>
</dbReference>
<keyword evidence="3 10" id="KW-0479">Metal-binding</keyword>
<dbReference type="InterPro" id="IPR012164">
    <property type="entry name" value="Rpa12/Rpb9/Rpc10/TFS"/>
</dbReference>
<evidence type="ECO:0000259" key="11">
    <source>
        <dbReference type="PROSITE" id="PS51133"/>
    </source>
</evidence>
<dbReference type="InterPro" id="IPR019761">
    <property type="entry name" value="DNA-dir_RNA_pol-M_15_CS"/>
</dbReference>
<evidence type="ECO:0000256" key="6">
    <source>
        <dbReference type="ARBA" id="ARBA00023163"/>
    </source>
</evidence>
<keyword evidence="2 8" id="KW-0240">DNA-directed RNA polymerase</keyword>
<keyword evidence="4 9" id="KW-0863">Zinc-finger</keyword>
<dbReference type="SUPFAM" id="SSF57783">
    <property type="entry name" value="Zinc beta-ribbon"/>
    <property type="match status" value="1"/>
</dbReference>
<reference evidence="12 13" key="1">
    <citation type="submission" date="2024-09" db="EMBL/GenBank/DDBJ databases">
        <title>Rethinking Asexuality: The Enigmatic Case of Functional Sexual Genes in Lepraria (Stereocaulaceae).</title>
        <authorList>
            <person name="Doellman M."/>
            <person name="Sun Y."/>
            <person name="Barcenas-Pena A."/>
            <person name="Lumbsch H.T."/>
            <person name="Grewe F."/>
        </authorList>
    </citation>
    <scope>NUCLEOTIDE SEQUENCE [LARGE SCALE GENOMIC DNA]</scope>
    <source>
        <strain evidence="12 13">Grewe 0041</strain>
    </source>
</reference>
<dbReference type="SMART" id="SM00440">
    <property type="entry name" value="ZnF_C2C2"/>
    <property type="match status" value="1"/>
</dbReference>
<dbReference type="CDD" id="cd10507">
    <property type="entry name" value="Zn-ribbon_RPA12"/>
    <property type="match status" value="1"/>
</dbReference>
<comment type="function">
    <text evidence="8">DNA-dependent RNA polymerase catalyzes the transcription of DNA into RNA using the four ribonucleoside triphosphates as substrates.</text>
</comment>
<dbReference type="PANTHER" id="PTHR11239">
    <property type="entry name" value="DNA-DIRECTED RNA POLYMERASE"/>
    <property type="match status" value="1"/>
</dbReference>
<evidence type="ECO:0000256" key="1">
    <source>
        <dbReference type="ARBA" id="ARBA00004604"/>
    </source>
</evidence>
<dbReference type="EMBL" id="JBHFEH010000230">
    <property type="protein sequence ID" value="KAL2044061.1"/>
    <property type="molecule type" value="Genomic_DNA"/>
</dbReference>
<comment type="similarity">
    <text evidence="8 10">Belongs to the archaeal rpoM/eukaryotic RPA12/RPB9/RPC11 RNA polymerase family.</text>
</comment>
<dbReference type="PIRSF" id="PIRSF005586">
    <property type="entry name" value="RNApol_RpoM"/>
    <property type="match status" value="1"/>
</dbReference>
<dbReference type="Proteomes" id="UP001590951">
    <property type="component" value="Unassembled WGS sequence"/>
</dbReference>
<feature type="domain" description="TFIIS-type" evidence="11">
    <location>
        <begin position="79"/>
        <end position="119"/>
    </location>
</feature>